<protein>
    <submittedName>
        <fullName evidence="7">G-protein coupled receptors family 1 profile domain-containing protein</fullName>
    </submittedName>
</protein>
<dbReference type="EMBL" id="BX284605">
    <property type="protein sequence ID" value="CCD67247.2"/>
    <property type="molecule type" value="Genomic_DNA"/>
</dbReference>
<organism evidence="7 8">
    <name type="scientific">Caenorhabditis elegans</name>
    <dbReference type="NCBI Taxonomy" id="6239"/>
    <lineage>
        <taxon>Eukaryota</taxon>
        <taxon>Metazoa</taxon>
        <taxon>Ecdysozoa</taxon>
        <taxon>Nematoda</taxon>
        <taxon>Chromadorea</taxon>
        <taxon>Rhabditida</taxon>
        <taxon>Rhabditina</taxon>
        <taxon>Rhabditomorpha</taxon>
        <taxon>Rhabditoidea</taxon>
        <taxon>Rhabditidae</taxon>
        <taxon>Peloderinae</taxon>
        <taxon>Caenorhabditis</taxon>
    </lineage>
</organism>
<evidence type="ECO:0000256" key="3">
    <source>
        <dbReference type="ARBA" id="ARBA00022989"/>
    </source>
</evidence>
<dbReference type="SUPFAM" id="SSF81321">
    <property type="entry name" value="Family A G protein-coupled receptor-like"/>
    <property type="match status" value="1"/>
</dbReference>
<dbReference type="CTD" id="183442"/>
<keyword evidence="3 5" id="KW-1133">Transmembrane helix</keyword>
<keyword evidence="8" id="KW-1185">Reference proteome</keyword>
<dbReference type="Gene3D" id="1.20.1070.10">
    <property type="entry name" value="Rhodopsin 7-helix transmembrane proteins"/>
    <property type="match status" value="1"/>
</dbReference>
<evidence type="ECO:0000256" key="5">
    <source>
        <dbReference type="SAM" id="Phobius"/>
    </source>
</evidence>
<accession>Q8IFY3</accession>
<dbReference type="KEGG" id="cel:CELE_C44C3.3"/>
<reference evidence="7 8" key="1">
    <citation type="journal article" date="1998" name="Science">
        <title>Genome sequence of the nematode C. elegans: a platform for investigating biology.</title>
        <authorList>
            <consortium name="The C. elegans sequencing consortium"/>
            <person name="Sulson J.E."/>
            <person name="Waterston R."/>
        </authorList>
    </citation>
    <scope>NUCLEOTIDE SEQUENCE [LARGE SCALE GENOMIC DNA]</scope>
    <source>
        <strain evidence="7 8">Bristol N2</strain>
    </source>
</reference>
<dbReference type="HOGENOM" id="CLU_043715_1_0_1"/>
<dbReference type="InParanoid" id="Q8IFY3"/>
<feature type="transmembrane region" description="Helical" evidence="5">
    <location>
        <begin position="70"/>
        <end position="87"/>
    </location>
</feature>
<dbReference type="WormBase" id="C44C3.3">
    <property type="protein sequence ID" value="CE51114"/>
    <property type="gene ID" value="WBGene00005885"/>
    <property type="gene designation" value="srw-138"/>
</dbReference>
<keyword evidence="7" id="KW-0675">Receptor</keyword>
<dbReference type="PANTHER" id="PTHR22751">
    <property type="entry name" value="G-PROTEIN COUPLED RECEPTOR-RELATED"/>
    <property type="match status" value="1"/>
</dbReference>
<dbReference type="GO" id="GO:0008528">
    <property type="term" value="F:G protein-coupled peptide receptor activity"/>
    <property type="evidence" value="ECO:0007669"/>
    <property type="project" value="InterPro"/>
</dbReference>
<dbReference type="PaxDb" id="6239-C44C3.3"/>
<evidence type="ECO:0000256" key="2">
    <source>
        <dbReference type="ARBA" id="ARBA00022692"/>
    </source>
</evidence>
<dbReference type="Pfam" id="PF10324">
    <property type="entry name" value="7TM_GPCR_Srw"/>
    <property type="match status" value="1"/>
</dbReference>
<dbReference type="InterPro" id="IPR017452">
    <property type="entry name" value="GPCR_Rhodpsn_7TM"/>
</dbReference>
<name>Q8IFY3_CAEEL</name>
<proteinExistence type="predicted"/>
<dbReference type="GO" id="GO:0016020">
    <property type="term" value="C:membrane"/>
    <property type="evidence" value="ECO:0007669"/>
    <property type="project" value="UniProtKB-SubCell"/>
</dbReference>
<feature type="transmembrane region" description="Helical" evidence="5">
    <location>
        <begin position="153"/>
        <end position="177"/>
    </location>
</feature>
<dbReference type="AGR" id="WB:WBGene00005885"/>
<evidence type="ECO:0000259" key="6">
    <source>
        <dbReference type="PROSITE" id="PS50262"/>
    </source>
</evidence>
<dbReference type="UCSC" id="C44C3.3">
    <property type="organism name" value="c. elegans"/>
</dbReference>
<dbReference type="CDD" id="cd14978">
    <property type="entry name" value="7tmA_FMRFamide_R-like"/>
    <property type="match status" value="1"/>
</dbReference>
<dbReference type="InterPro" id="IPR019427">
    <property type="entry name" value="7TM_GPCR_serpentine_rcpt_Srw"/>
</dbReference>
<reference key="2">
    <citation type="submission" date="2016-02" db="EMBL/GenBank/DDBJ databases">
        <authorList>
            <consortium name="WormBase Consortium"/>
            <person name="WormBase"/>
        </authorList>
    </citation>
    <scope>NUCLEOTIDE SEQUENCE</scope>
</reference>
<evidence type="ECO:0000313" key="7">
    <source>
        <dbReference type="EMBL" id="CCD67247.2"/>
    </source>
</evidence>
<feature type="transmembrane region" description="Helical" evidence="5">
    <location>
        <begin position="217"/>
        <end position="243"/>
    </location>
</feature>
<dbReference type="OrthoDB" id="5871549at2759"/>
<dbReference type="RefSeq" id="NP_503806.3">
    <property type="nucleotide sequence ID" value="NM_071405.3"/>
</dbReference>
<dbReference type="Proteomes" id="UP000001940">
    <property type="component" value="Chromosome V"/>
</dbReference>
<dbReference type="PROSITE" id="PS50262">
    <property type="entry name" value="G_PROTEIN_RECEP_F1_2"/>
    <property type="match status" value="1"/>
</dbReference>
<dbReference type="GeneID" id="183442"/>
<dbReference type="eggNOG" id="ENOG502RT6A">
    <property type="taxonomic scope" value="Eukaryota"/>
</dbReference>
<dbReference type="SMR" id="Q8IFY3"/>
<evidence type="ECO:0000256" key="4">
    <source>
        <dbReference type="ARBA" id="ARBA00023136"/>
    </source>
</evidence>
<feature type="transmembrane region" description="Helical" evidence="5">
    <location>
        <begin position="270"/>
        <end position="296"/>
    </location>
</feature>
<evidence type="ECO:0000256" key="1">
    <source>
        <dbReference type="ARBA" id="ARBA00004370"/>
    </source>
</evidence>
<sequence>MISDKYLQIDFPGFEHSTALWLYQIERNLSVFTEKVLSYESIISITCILINILHFTILTRKSMRNSSINIIMTAVAILDICTFFVGLKKIVERFLRDYYDCFQAETYTFVIVETLFQVVQDYSRRCSTWLCFLIALIRTLVIRNPLNQSYQKLAGPALSGFAILGILFLSLPISVVFSLEYELMKSSVPSFCNSTETTYYTVISDIFADNDGYYLKIFSIVNGLVSNIIPCVLFPAVTFLLVVELWKSDKKRKNLSSTANANDSRKTTRLVFYISLTFFIAEFPLGITTGATWFFLDVPGMKTIMSYFFFNFSMLLSANTATHCIVCFFMSSQYRIAAKQVVSCGYWTQKNKATVIRVTQTTSAKREVLKK</sequence>
<dbReference type="AlphaFoldDB" id="Q8IFY3"/>
<feature type="transmembrane region" description="Helical" evidence="5">
    <location>
        <begin position="308"/>
        <end position="330"/>
    </location>
</feature>
<keyword evidence="2 5" id="KW-0812">Transmembrane</keyword>
<keyword evidence="4 5" id="KW-0472">Membrane</keyword>
<feature type="domain" description="G-protein coupled receptors family 1 profile" evidence="6">
    <location>
        <begin position="50"/>
        <end position="327"/>
    </location>
</feature>
<evidence type="ECO:0000313" key="9">
    <source>
        <dbReference type="WormBase" id="C44C3.3"/>
    </source>
</evidence>
<feature type="transmembrane region" description="Helical" evidence="5">
    <location>
        <begin position="36"/>
        <end position="58"/>
    </location>
</feature>
<dbReference type="PANTHER" id="PTHR22751:SF30">
    <property type="entry name" value="G-PROTEIN COUPLED RECEPTORS FAMILY 1 PROFILE DOMAIN-CONTAINING PROTEIN"/>
    <property type="match status" value="1"/>
</dbReference>
<comment type="subcellular location">
    <subcellularLocation>
        <location evidence="1">Membrane</location>
    </subcellularLocation>
</comment>
<evidence type="ECO:0000313" key="8">
    <source>
        <dbReference type="Proteomes" id="UP000001940"/>
    </source>
</evidence>
<gene>
    <name evidence="7 9" type="primary">srw-138</name>
    <name evidence="9" type="ORF">C44C3.3</name>
    <name evidence="7" type="ORF">CELE_C44C3.3</name>
</gene>